<dbReference type="KEGG" id="jag:GJA_5090"/>
<keyword evidence="3" id="KW-1185">Reference proteome</keyword>
<dbReference type="STRING" id="1349767.GJA_5090"/>
<dbReference type="AlphaFoldDB" id="W0VE44"/>
<sequence length="42" mass="4905">MQGIHIFYRRQLRVLNKNSGSPFNLPGQREKPMNLHLPTITT</sequence>
<protein>
    <submittedName>
        <fullName evidence="2">Uncharacterized protein</fullName>
    </submittedName>
</protein>
<evidence type="ECO:0000313" key="2">
    <source>
        <dbReference type="EMBL" id="CDG85688.1"/>
    </source>
</evidence>
<accession>W0VE44</accession>
<proteinExistence type="predicted"/>
<reference evidence="2 3" key="1">
    <citation type="journal article" date="2015" name="Genome Announc.">
        <title>Genome Sequence of Mushroom Soft-Rot Pathogen Janthinobacterium agaricidamnosum.</title>
        <authorList>
            <person name="Graupner K."/>
            <person name="Lackner G."/>
            <person name="Hertweck C."/>
        </authorList>
    </citation>
    <scope>NUCLEOTIDE SEQUENCE [LARGE SCALE GENOMIC DNA]</scope>
    <source>
        <strain evidence="3">NBRC 102515 / DSM 9628</strain>
    </source>
</reference>
<organism evidence="2 3">
    <name type="scientific">Janthinobacterium agaricidamnosum NBRC 102515 = DSM 9628</name>
    <dbReference type="NCBI Taxonomy" id="1349767"/>
    <lineage>
        <taxon>Bacteria</taxon>
        <taxon>Pseudomonadati</taxon>
        <taxon>Pseudomonadota</taxon>
        <taxon>Betaproteobacteria</taxon>
        <taxon>Burkholderiales</taxon>
        <taxon>Oxalobacteraceae</taxon>
        <taxon>Janthinobacterium</taxon>
    </lineage>
</organism>
<evidence type="ECO:0000313" key="3">
    <source>
        <dbReference type="Proteomes" id="UP000027604"/>
    </source>
</evidence>
<name>W0VE44_9BURK</name>
<dbReference type="Proteomes" id="UP000027604">
    <property type="component" value="Chromosome I"/>
</dbReference>
<gene>
    <name evidence="2" type="ORF">GJA_5090</name>
</gene>
<evidence type="ECO:0000256" key="1">
    <source>
        <dbReference type="SAM" id="MobiDB-lite"/>
    </source>
</evidence>
<dbReference type="HOGENOM" id="CLU_3252717_0_0_4"/>
<dbReference type="EMBL" id="HG322949">
    <property type="protein sequence ID" value="CDG85688.1"/>
    <property type="molecule type" value="Genomic_DNA"/>
</dbReference>
<feature type="region of interest" description="Disordered" evidence="1">
    <location>
        <begin position="19"/>
        <end position="42"/>
    </location>
</feature>